<dbReference type="HAMAP" id="MF_00687">
    <property type="entry name" value="KduI"/>
    <property type="match status" value="1"/>
</dbReference>
<comment type="similarity">
    <text evidence="2 6">Belongs to the KduI family.</text>
</comment>
<dbReference type="PANTHER" id="PTHR38461">
    <property type="entry name" value="4-DEOXY-L-THREO-5-HEXOSULOSE-URONATE KETOL-ISOMERASE"/>
    <property type="match status" value="1"/>
</dbReference>
<keyword evidence="8" id="KW-1185">Reference proteome</keyword>
<dbReference type="GO" id="GO:0008270">
    <property type="term" value="F:zinc ion binding"/>
    <property type="evidence" value="ECO:0007669"/>
    <property type="project" value="UniProtKB-UniRule"/>
</dbReference>
<feature type="binding site" evidence="6">
    <location>
        <position position="208"/>
    </location>
    <ligand>
        <name>Zn(2+)</name>
        <dbReference type="ChEBI" id="CHEBI:29105"/>
    </ligand>
</feature>
<dbReference type="PANTHER" id="PTHR38461:SF1">
    <property type="entry name" value="4-DEOXY-L-THREO-5-HEXOSULOSE-URONATE KETOL-ISOMERASE"/>
    <property type="match status" value="1"/>
</dbReference>
<dbReference type="SUPFAM" id="SSF51182">
    <property type="entry name" value="RmlC-like cupins"/>
    <property type="match status" value="1"/>
</dbReference>
<evidence type="ECO:0000256" key="2">
    <source>
        <dbReference type="ARBA" id="ARBA00008086"/>
    </source>
</evidence>
<accession>A0A4Q2UKX1</accession>
<dbReference type="Pfam" id="PF04962">
    <property type="entry name" value="KduI"/>
    <property type="match status" value="1"/>
</dbReference>
<feature type="binding site" evidence="6">
    <location>
        <position position="201"/>
    </location>
    <ligand>
        <name>Zn(2+)</name>
        <dbReference type="ChEBI" id="CHEBI:29105"/>
    </ligand>
</feature>
<dbReference type="EMBL" id="SBLB01000002">
    <property type="protein sequence ID" value="RYC70207.1"/>
    <property type="molecule type" value="Genomic_DNA"/>
</dbReference>
<dbReference type="EC" id="5.3.1.17" evidence="6"/>
<evidence type="ECO:0000256" key="6">
    <source>
        <dbReference type="HAMAP-Rule" id="MF_00687"/>
    </source>
</evidence>
<comment type="catalytic activity">
    <reaction evidence="1 6">
        <text>5-dehydro-4-deoxy-D-glucuronate = 3-deoxy-D-glycero-2,5-hexodiulosonate</text>
        <dbReference type="Rhea" id="RHEA:23896"/>
        <dbReference type="ChEBI" id="CHEBI:17117"/>
        <dbReference type="ChEBI" id="CHEBI:29071"/>
        <dbReference type="EC" id="5.3.1.17"/>
    </reaction>
</comment>
<feature type="binding site" evidence="6">
    <location>
        <position position="203"/>
    </location>
    <ligand>
        <name>Zn(2+)</name>
        <dbReference type="ChEBI" id="CHEBI:29105"/>
    </ligand>
</feature>
<dbReference type="GO" id="GO:0008697">
    <property type="term" value="F:4-deoxy-L-threo-5-hexosulose-uronate ketol-isomerase activity"/>
    <property type="evidence" value="ECO:0007669"/>
    <property type="project" value="UniProtKB-UniRule"/>
</dbReference>
<organism evidence="7 8">
    <name type="scientific">Spirosoma sordidisoli</name>
    <dbReference type="NCBI Taxonomy" id="2502893"/>
    <lineage>
        <taxon>Bacteria</taxon>
        <taxon>Pseudomonadati</taxon>
        <taxon>Bacteroidota</taxon>
        <taxon>Cytophagia</taxon>
        <taxon>Cytophagales</taxon>
        <taxon>Cytophagaceae</taxon>
        <taxon>Spirosoma</taxon>
    </lineage>
</organism>
<feature type="binding site" evidence="6">
    <location>
        <position position="250"/>
    </location>
    <ligand>
        <name>Zn(2+)</name>
        <dbReference type="ChEBI" id="CHEBI:29105"/>
    </ligand>
</feature>
<dbReference type="UniPathway" id="UPA00545">
    <property type="reaction ID" value="UER00826"/>
</dbReference>
<evidence type="ECO:0000313" key="8">
    <source>
        <dbReference type="Proteomes" id="UP000290407"/>
    </source>
</evidence>
<dbReference type="GO" id="GO:0019698">
    <property type="term" value="P:D-galacturonate catabolic process"/>
    <property type="evidence" value="ECO:0007669"/>
    <property type="project" value="TreeGrafter"/>
</dbReference>
<comment type="function">
    <text evidence="6">Catalyzes the isomerization of 5-dehydro-4-deoxy-D-glucuronate to 3-deoxy-D-glycero-2,5-hexodiulosonate.</text>
</comment>
<dbReference type="CDD" id="cd20294">
    <property type="entry name" value="cupin_KduI_N"/>
    <property type="match status" value="1"/>
</dbReference>
<dbReference type="Gene3D" id="2.60.120.10">
    <property type="entry name" value="Jelly Rolls"/>
    <property type="match status" value="1"/>
</dbReference>
<dbReference type="InterPro" id="IPR014710">
    <property type="entry name" value="RmlC-like_jellyroll"/>
</dbReference>
<protein>
    <recommendedName>
        <fullName evidence="6">4-deoxy-L-threo-5-hexosulose-uronate ketol-isomerase</fullName>
        <ecNumber evidence="6">5.3.1.17</ecNumber>
    </recommendedName>
    <alternativeName>
        <fullName evidence="6">5-keto-4-deoxyuronate isomerase</fullName>
    </alternativeName>
    <alternativeName>
        <fullName evidence="6">DKI isomerase</fullName>
    </alternativeName>
</protein>
<dbReference type="NCBIfam" id="NF002091">
    <property type="entry name" value="PRK00924.1"/>
    <property type="match status" value="1"/>
</dbReference>
<reference evidence="7 8" key="1">
    <citation type="submission" date="2019-01" db="EMBL/GenBank/DDBJ databases">
        <title>Spirosoma flava sp. nov., a propanil-degrading bacterium isolated from herbicide-contaminated soil.</title>
        <authorList>
            <person name="Zhang L."/>
            <person name="Jiang J.-D."/>
        </authorList>
    </citation>
    <scope>NUCLEOTIDE SEQUENCE [LARGE SCALE GENOMIC DNA]</scope>
    <source>
        <strain evidence="7 8">TY50</strain>
    </source>
</reference>
<keyword evidence="4 6" id="KW-0862">Zinc</keyword>
<dbReference type="Gene3D" id="2.60.120.520">
    <property type="entry name" value="pectin degrading enzyme 5-keto 4- deoxyuronate isomerase, domain 1"/>
    <property type="match status" value="1"/>
</dbReference>
<dbReference type="PIRSF" id="PIRSF006625">
    <property type="entry name" value="KduI"/>
    <property type="match status" value="1"/>
</dbReference>
<dbReference type="AlphaFoldDB" id="A0A4Q2UKX1"/>
<dbReference type="RefSeq" id="WP_129601410.1">
    <property type="nucleotide sequence ID" value="NZ_SBLB01000002.1"/>
</dbReference>
<evidence type="ECO:0000256" key="1">
    <source>
        <dbReference type="ARBA" id="ARBA00000552"/>
    </source>
</evidence>
<evidence type="ECO:0000256" key="3">
    <source>
        <dbReference type="ARBA" id="ARBA00022723"/>
    </source>
</evidence>
<sequence length="283" mass="31389">MITDTTVMPILHAVGLGEMQHFTTEKLRDHFLVESLFEPDSIQTVYTHYDRVIVGGVLPIYDSIELPPYDNLKTSFFLERRELGIINVGGPGSVVVDGTSYSLTALDALYVGQGSRSVTFQSFDAGEPARFFLMSAPAHYAHPTAKLAKEDASPTRLGARETANERTIYKYIHAAGLASCQLVMGLTVLEPGSVWNTMPAHVHDRRMEAYCYFDLHPDHRVFHLMGPPDQTRHLVVANHQAIISPPWSIHSGCGTSSYSFIWGMAGENKDFADMDFSPISALR</sequence>
<keyword evidence="3 6" id="KW-0479">Metal-binding</keyword>
<keyword evidence="5 6" id="KW-0413">Isomerase</keyword>
<evidence type="ECO:0000256" key="4">
    <source>
        <dbReference type="ARBA" id="ARBA00022833"/>
    </source>
</evidence>
<comment type="cofactor">
    <cofactor evidence="6">
        <name>Zn(2+)</name>
        <dbReference type="ChEBI" id="CHEBI:29105"/>
    </cofactor>
    <text evidence="6">Binds 1 zinc ion per subunit.</text>
</comment>
<proteinExistence type="inferred from homology"/>
<dbReference type="CDD" id="cd20491">
    <property type="entry name" value="cupin_KduI_C"/>
    <property type="match status" value="1"/>
</dbReference>
<comment type="pathway">
    <text evidence="6">Glycan metabolism; pectin degradation; 2-dehydro-3-deoxy-D-gluconate from pectin: step 4/5.</text>
</comment>
<comment type="caution">
    <text evidence="7">The sequence shown here is derived from an EMBL/GenBank/DDBJ whole genome shotgun (WGS) entry which is preliminary data.</text>
</comment>
<evidence type="ECO:0000313" key="7">
    <source>
        <dbReference type="EMBL" id="RYC70207.1"/>
    </source>
</evidence>
<dbReference type="InterPro" id="IPR021120">
    <property type="entry name" value="KduI/IolB_isomerase"/>
</dbReference>
<dbReference type="GO" id="GO:0045490">
    <property type="term" value="P:pectin catabolic process"/>
    <property type="evidence" value="ECO:0007669"/>
    <property type="project" value="UniProtKB-UniRule"/>
</dbReference>
<evidence type="ECO:0000256" key="5">
    <source>
        <dbReference type="ARBA" id="ARBA00023235"/>
    </source>
</evidence>
<gene>
    <name evidence="6" type="primary">kduI</name>
    <name evidence="7" type="ORF">EQG79_10095</name>
</gene>
<dbReference type="InterPro" id="IPR007045">
    <property type="entry name" value="KduI"/>
</dbReference>
<name>A0A4Q2UKX1_9BACT</name>
<dbReference type="InterPro" id="IPR011051">
    <property type="entry name" value="RmlC_Cupin_sf"/>
</dbReference>
<dbReference type="GO" id="GO:0042840">
    <property type="term" value="P:D-glucuronate catabolic process"/>
    <property type="evidence" value="ECO:0007669"/>
    <property type="project" value="TreeGrafter"/>
</dbReference>
<dbReference type="InterPro" id="IPR027449">
    <property type="entry name" value="KduI_N"/>
</dbReference>
<dbReference type="Proteomes" id="UP000290407">
    <property type="component" value="Unassembled WGS sequence"/>
</dbReference>